<evidence type="ECO:0000313" key="3">
    <source>
        <dbReference type="Proteomes" id="UP000886998"/>
    </source>
</evidence>
<keyword evidence="3" id="KW-1185">Reference proteome</keyword>
<reference evidence="2" key="1">
    <citation type="submission" date="2020-08" db="EMBL/GenBank/DDBJ databases">
        <title>Multicomponent nature underlies the extraordinary mechanical properties of spider dragline silk.</title>
        <authorList>
            <person name="Kono N."/>
            <person name="Nakamura H."/>
            <person name="Mori M."/>
            <person name="Yoshida Y."/>
            <person name="Ohtoshi R."/>
            <person name="Malay A.D."/>
            <person name="Moran D.A.P."/>
            <person name="Tomita M."/>
            <person name="Numata K."/>
            <person name="Arakawa K."/>
        </authorList>
    </citation>
    <scope>NUCLEOTIDE SEQUENCE</scope>
</reference>
<proteinExistence type="predicted"/>
<organism evidence="2 3">
    <name type="scientific">Trichonephila inaurata madagascariensis</name>
    <dbReference type="NCBI Taxonomy" id="2747483"/>
    <lineage>
        <taxon>Eukaryota</taxon>
        <taxon>Metazoa</taxon>
        <taxon>Ecdysozoa</taxon>
        <taxon>Arthropoda</taxon>
        <taxon>Chelicerata</taxon>
        <taxon>Arachnida</taxon>
        <taxon>Araneae</taxon>
        <taxon>Araneomorphae</taxon>
        <taxon>Entelegynae</taxon>
        <taxon>Araneoidea</taxon>
        <taxon>Nephilidae</taxon>
        <taxon>Trichonephila</taxon>
        <taxon>Trichonephila inaurata</taxon>
    </lineage>
</organism>
<dbReference type="Proteomes" id="UP000886998">
    <property type="component" value="Unassembled WGS sequence"/>
</dbReference>
<accession>A0A8X7CR27</accession>
<dbReference type="EMBL" id="BMAV01022499">
    <property type="protein sequence ID" value="GFY77541.1"/>
    <property type="molecule type" value="Genomic_DNA"/>
</dbReference>
<feature type="compositionally biased region" description="Polar residues" evidence="1">
    <location>
        <begin position="72"/>
        <end position="84"/>
    </location>
</feature>
<name>A0A8X7CR27_9ARAC</name>
<protein>
    <submittedName>
        <fullName evidence="2">Uncharacterized protein</fullName>
    </submittedName>
</protein>
<sequence>MGFSSHVQQKPFPDQKYDQFYLSHLIGRKHHQPPPPLQMWIGYKHALPYTQFHSQLLKTVRREIELRALTRNQDTRSLMEPSQRTSHKISH</sequence>
<dbReference type="AlphaFoldDB" id="A0A8X7CR27"/>
<feature type="region of interest" description="Disordered" evidence="1">
    <location>
        <begin position="72"/>
        <end position="91"/>
    </location>
</feature>
<gene>
    <name evidence="2" type="ORF">TNIN_310271</name>
</gene>
<evidence type="ECO:0000313" key="2">
    <source>
        <dbReference type="EMBL" id="GFY77541.1"/>
    </source>
</evidence>
<evidence type="ECO:0000256" key="1">
    <source>
        <dbReference type="SAM" id="MobiDB-lite"/>
    </source>
</evidence>
<comment type="caution">
    <text evidence="2">The sequence shown here is derived from an EMBL/GenBank/DDBJ whole genome shotgun (WGS) entry which is preliminary data.</text>
</comment>